<dbReference type="SUPFAM" id="SSF103473">
    <property type="entry name" value="MFS general substrate transporter"/>
    <property type="match status" value="1"/>
</dbReference>
<feature type="transmembrane region" description="Helical" evidence="8">
    <location>
        <begin position="283"/>
        <end position="304"/>
    </location>
</feature>
<reference evidence="10 11" key="1">
    <citation type="submission" date="2018-03" db="EMBL/GenBank/DDBJ databases">
        <title>Genomic Encyclopedia of Archaeal and Bacterial Type Strains, Phase II (KMG-II): from individual species to whole genera.</title>
        <authorList>
            <person name="Goeker M."/>
        </authorList>
    </citation>
    <scope>NUCLEOTIDE SEQUENCE [LARGE SCALE GENOMIC DNA]</scope>
    <source>
        <strain evidence="10 11">DSM 44946</strain>
    </source>
</reference>
<evidence type="ECO:0000256" key="1">
    <source>
        <dbReference type="ARBA" id="ARBA00004651"/>
    </source>
</evidence>
<dbReference type="AlphaFoldDB" id="A0A2T0LFI1"/>
<feature type="transmembrane region" description="Helical" evidence="8">
    <location>
        <begin position="310"/>
        <end position="330"/>
    </location>
</feature>
<feature type="domain" description="Major facilitator superfamily (MFS) profile" evidence="9">
    <location>
        <begin position="14"/>
        <end position="390"/>
    </location>
</feature>
<dbReference type="EMBL" id="PVNE01000009">
    <property type="protein sequence ID" value="PRX40982.1"/>
    <property type="molecule type" value="Genomic_DNA"/>
</dbReference>
<evidence type="ECO:0000313" key="11">
    <source>
        <dbReference type="Proteomes" id="UP000237797"/>
    </source>
</evidence>
<dbReference type="Gene3D" id="1.20.1250.20">
    <property type="entry name" value="MFS general substrate transporter like domains"/>
    <property type="match status" value="1"/>
</dbReference>
<feature type="transmembrane region" description="Helical" evidence="8">
    <location>
        <begin position="367"/>
        <end position="384"/>
    </location>
</feature>
<keyword evidence="11" id="KW-1185">Reference proteome</keyword>
<feature type="transmembrane region" description="Helical" evidence="8">
    <location>
        <begin position="80"/>
        <end position="99"/>
    </location>
</feature>
<keyword evidence="6 8" id="KW-1133">Transmembrane helix</keyword>
<comment type="subcellular location">
    <subcellularLocation>
        <location evidence="1">Cell membrane</location>
        <topology evidence="1">Multi-pass membrane protein</topology>
    </subcellularLocation>
</comment>
<dbReference type="GO" id="GO:0022857">
    <property type="term" value="F:transmembrane transporter activity"/>
    <property type="evidence" value="ECO:0007669"/>
    <property type="project" value="InterPro"/>
</dbReference>
<dbReference type="GO" id="GO:0005886">
    <property type="term" value="C:plasma membrane"/>
    <property type="evidence" value="ECO:0007669"/>
    <property type="project" value="UniProtKB-SubCell"/>
</dbReference>
<organism evidence="10 11">
    <name type="scientific">Planifilum fimeticola</name>
    <dbReference type="NCBI Taxonomy" id="201975"/>
    <lineage>
        <taxon>Bacteria</taxon>
        <taxon>Bacillati</taxon>
        <taxon>Bacillota</taxon>
        <taxon>Bacilli</taxon>
        <taxon>Bacillales</taxon>
        <taxon>Thermoactinomycetaceae</taxon>
        <taxon>Planifilum</taxon>
    </lineage>
</organism>
<evidence type="ECO:0000256" key="7">
    <source>
        <dbReference type="ARBA" id="ARBA00023136"/>
    </source>
</evidence>
<feature type="transmembrane region" description="Helical" evidence="8">
    <location>
        <begin position="168"/>
        <end position="188"/>
    </location>
</feature>
<feature type="transmembrane region" description="Helical" evidence="8">
    <location>
        <begin position="105"/>
        <end position="126"/>
    </location>
</feature>
<dbReference type="InterPro" id="IPR020846">
    <property type="entry name" value="MFS_dom"/>
</dbReference>
<dbReference type="PANTHER" id="PTHR43271">
    <property type="entry name" value="BLL2771 PROTEIN"/>
    <property type="match status" value="1"/>
</dbReference>
<dbReference type="RefSeq" id="WP_106344924.1">
    <property type="nucleotide sequence ID" value="NZ_PVNE01000009.1"/>
</dbReference>
<evidence type="ECO:0000256" key="3">
    <source>
        <dbReference type="ARBA" id="ARBA00022448"/>
    </source>
</evidence>
<evidence type="ECO:0000259" key="9">
    <source>
        <dbReference type="PROSITE" id="PS50850"/>
    </source>
</evidence>
<feature type="transmembrane region" description="Helical" evidence="8">
    <location>
        <begin position="217"/>
        <end position="238"/>
    </location>
</feature>
<feature type="transmembrane region" description="Helical" evidence="8">
    <location>
        <begin position="253"/>
        <end position="271"/>
    </location>
</feature>
<comment type="caution">
    <text evidence="10">The sequence shown here is derived from an EMBL/GenBank/DDBJ whole genome shotgun (WGS) entry which is preliminary data.</text>
</comment>
<feature type="transmembrane region" description="Helical" evidence="8">
    <location>
        <begin position="16"/>
        <end position="36"/>
    </location>
</feature>
<dbReference type="InterPro" id="IPR036259">
    <property type="entry name" value="MFS_trans_sf"/>
</dbReference>
<evidence type="ECO:0000256" key="5">
    <source>
        <dbReference type="ARBA" id="ARBA00022692"/>
    </source>
</evidence>
<evidence type="ECO:0000313" key="10">
    <source>
        <dbReference type="EMBL" id="PRX40982.1"/>
    </source>
</evidence>
<name>A0A2T0LFI1_9BACL</name>
<dbReference type="CDD" id="cd17324">
    <property type="entry name" value="MFS_NepI_like"/>
    <property type="match status" value="1"/>
</dbReference>
<feature type="transmembrane region" description="Helical" evidence="8">
    <location>
        <begin position="342"/>
        <end position="361"/>
    </location>
</feature>
<keyword evidence="3" id="KW-0813">Transport</keyword>
<dbReference type="Pfam" id="PF07690">
    <property type="entry name" value="MFS_1"/>
    <property type="match status" value="1"/>
</dbReference>
<protein>
    <submittedName>
        <fullName evidence="10">YNFM family putative membrane transporter</fullName>
    </submittedName>
</protein>
<dbReference type="PANTHER" id="PTHR43271:SF1">
    <property type="entry name" value="INNER MEMBRANE TRANSPORT PROTEIN YNFM"/>
    <property type="match status" value="1"/>
</dbReference>
<evidence type="ECO:0000256" key="6">
    <source>
        <dbReference type="ARBA" id="ARBA00022989"/>
    </source>
</evidence>
<comment type="similarity">
    <text evidence="2">Belongs to the major facilitator superfamily.</text>
</comment>
<keyword evidence="4" id="KW-1003">Cell membrane</keyword>
<sequence>MSRLTEGTPAFRRANGALFAGGFVTFSILYAVQPLIPVFAQEFSISPAMGSLALSVTTASLAVSMLLLGSLSDSWGRKPIMVVSLFLSSLLAMVTAWSPNFSSLLLFRLLEGIILAGLPAVAMAYLGEEMAPSSLGAAMGLYISGNSIGGLAGRVLSGTLTDLLSWRMALATIGGISLLLSLWFWRALPPSNHFQPRRPDAKELLLSMGRHLKNPSLLRLFFVSFVLMGSFVTLFNYIGFHLLAPPYSLSHSIIGWLFLVYLTGSFSSAWMGREADRRGRKKVLWSGLAVMLVGAMFTLLSPLWCKVLGLALFTFGFFGSHSVASGWVGITAQTAKAQAASLYLFFYYAGSSVFGTLGGWFWSGFGWFGVTGLILFLILLSFPLTRPLSDKETAATK</sequence>
<keyword evidence="7 8" id="KW-0472">Membrane</keyword>
<accession>A0A2T0LFI1</accession>
<evidence type="ECO:0000256" key="2">
    <source>
        <dbReference type="ARBA" id="ARBA00008335"/>
    </source>
</evidence>
<dbReference type="Proteomes" id="UP000237797">
    <property type="component" value="Unassembled WGS sequence"/>
</dbReference>
<gene>
    <name evidence="10" type="ORF">CLV97_10933</name>
</gene>
<evidence type="ECO:0000256" key="4">
    <source>
        <dbReference type="ARBA" id="ARBA00022475"/>
    </source>
</evidence>
<proteinExistence type="inferred from homology"/>
<evidence type="ECO:0000256" key="8">
    <source>
        <dbReference type="SAM" id="Phobius"/>
    </source>
</evidence>
<feature type="transmembrane region" description="Helical" evidence="8">
    <location>
        <begin position="48"/>
        <end position="68"/>
    </location>
</feature>
<dbReference type="PROSITE" id="PS50850">
    <property type="entry name" value="MFS"/>
    <property type="match status" value="1"/>
</dbReference>
<keyword evidence="5 8" id="KW-0812">Transmembrane</keyword>
<dbReference type="OrthoDB" id="63984at2"/>
<dbReference type="InterPro" id="IPR011701">
    <property type="entry name" value="MFS"/>
</dbReference>
<feature type="transmembrane region" description="Helical" evidence="8">
    <location>
        <begin position="138"/>
        <end position="156"/>
    </location>
</feature>